<dbReference type="EMBL" id="JAAGMA010000167">
    <property type="protein sequence ID" value="NEB08477.1"/>
    <property type="molecule type" value="Genomic_DNA"/>
</dbReference>
<feature type="chain" id="PRO_5029483052" description="HTH iclR-type domain-containing protein" evidence="3">
    <location>
        <begin position="21"/>
        <end position="171"/>
    </location>
</feature>
<feature type="region of interest" description="Disordered" evidence="1">
    <location>
        <begin position="84"/>
        <end position="126"/>
    </location>
</feature>
<dbReference type="Proteomes" id="UP000470446">
    <property type="component" value="Unassembled WGS sequence"/>
</dbReference>
<keyword evidence="2" id="KW-1133">Transmembrane helix</keyword>
<sequence length="171" mass="17481">MAILMPLVLSAYAAVASVMAATCPDSRSARIGAVMALALALSAQVIAHLIMAGYVSVGPVLVAAVSAVPPLVAGHLMHLATVGRKSAARPSESRPAVTPQREPQTATESPALPAMSGQRSPVTPPSPEVIRAAITALSANGRRVTGPMLADHFGVSDRTGRRYLAMAEVNA</sequence>
<keyword evidence="2" id="KW-0472">Membrane</keyword>
<evidence type="ECO:0000313" key="4">
    <source>
        <dbReference type="EMBL" id="NEB08477.1"/>
    </source>
</evidence>
<gene>
    <name evidence="4" type="ORF">G3I32_06255</name>
</gene>
<keyword evidence="3" id="KW-0732">Signal</keyword>
<protein>
    <recommendedName>
        <fullName evidence="6">HTH iclR-type domain-containing protein</fullName>
    </recommendedName>
</protein>
<evidence type="ECO:0008006" key="6">
    <source>
        <dbReference type="Google" id="ProtNLM"/>
    </source>
</evidence>
<evidence type="ECO:0000313" key="5">
    <source>
        <dbReference type="Proteomes" id="UP000470446"/>
    </source>
</evidence>
<dbReference type="RefSeq" id="WP_164244324.1">
    <property type="nucleotide sequence ID" value="NZ_JAAGMA010000167.1"/>
</dbReference>
<feature type="transmembrane region" description="Helical" evidence="2">
    <location>
        <begin position="57"/>
        <end position="77"/>
    </location>
</feature>
<evidence type="ECO:0000256" key="1">
    <source>
        <dbReference type="SAM" id="MobiDB-lite"/>
    </source>
</evidence>
<feature type="transmembrane region" description="Helical" evidence="2">
    <location>
        <begin position="30"/>
        <end position="50"/>
    </location>
</feature>
<evidence type="ECO:0000256" key="3">
    <source>
        <dbReference type="SAM" id="SignalP"/>
    </source>
</evidence>
<accession>A0A7K3PF16</accession>
<proteinExistence type="predicted"/>
<evidence type="ECO:0000256" key="2">
    <source>
        <dbReference type="SAM" id="Phobius"/>
    </source>
</evidence>
<comment type="caution">
    <text evidence="4">The sequence shown here is derived from an EMBL/GenBank/DDBJ whole genome shotgun (WGS) entry which is preliminary data.</text>
</comment>
<name>A0A7K3PF16_9ACTN</name>
<feature type="signal peptide" evidence="3">
    <location>
        <begin position="1"/>
        <end position="20"/>
    </location>
</feature>
<dbReference type="AlphaFoldDB" id="A0A7K3PF16"/>
<keyword evidence="2" id="KW-0812">Transmembrane</keyword>
<organism evidence="4 5">
    <name type="scientific">Streptomyces coelicoflavus</name>
    <dbReference type="NCBI Taxonomy" id="285562"/>
    <lineage>
        <taxon>Bacteria</taxon>
        <taxon>Bacillati</taxon>
        <taxon>Actinomycetota</taxon>
        <taxon>Actinomycetes</taxon>
        <taxon>Kitasatosporales</taxon>
        <taxon>Streptomycetaceae</taxon>
        <taxon>Streptomyces</taxon>
    </lineage>
</organism>
<reference evidence="4 5" key="1">
    <citation type="submission" date="2020-01" db="EMBL/GenBank/DDBJ databases">
        <title>Insect and environment-associated Actinomycetes.</title>
        <authorList>
            <person name="Currrie C."/>
            <person name="Chevrette M."/>
            <person name="Carlson C."/>
            <person name="Stubbendieck R."/>
            <person name="Wendt-Pienkowski E."/>
        </authorList>
    </citation>
    <scope>NUCLEOTIDE SEQUENCE [LARGE SCALE GENOMIC DNA]</scope>
    <source>
        <strain evidence="4 5">SID14163</strain>
    </source>
</reference>